<proteinExistence type="predicted"/>
<gene>
    <name evidence="2" type="primary">r3hdm1</name>
</gene>
<protein>
    <submittedName>
        <fullName evidence="2">R3H domain-containing protein 1 isoform X6</fullName>
    </submittedName>
</protein>
<reference evidence="2" key="1">
    <citation type="submission" date="2025-08" db="UniProtKB">
        <authorList>
            <consortium name="RefSeq"/>
        </authorList>
    </citation>
    <scope>IDENTIFICATION</scope>
    <source>
        <strain evidence="2">Tuebingen</strain>
        <tissue evidence="2">Fibroblasts and whole tissue</tissue>
    </source>
</reference>
<keyword evidence="1" id="KW-1185">Reference proteome</keyword>
<organism evidence="1 2">
    <name type="scientific">Danio rerio</name>
    <name type="common">Zebrafish</name>
    <name type="synonym">Brachydanio rerio</name>
    <dbReference type="NCBI Taxonomy" id="7955"/>
    <lineage>
        <taxon>Eukaryota</taxon>
        <taxon>Metazoa</taxon>
        <taxon>Chordata</taxon>
        <taxon>Craniata</taxon>
        <taxon>Vertebrata</taxon>
        <taxon>Euteleostomi</taxon>
        <taxon>Actinopterygii</taxon>
        <taxon>Neopterygii</taxon>
        <taxon>Teleostei</taxon>
        <taxon>Ostariophysi</taxon>
        <taxon>Cypriniformes</taxon>
        <taxon>Danionidae</taxon>
        <taxon>Danioninae</taxon>
        <taxon>Danio</taxon>
    </lineage>
</organism>
<evidence type="ECO:0000313" key="1">
    <source>
        <dbReference type="Proteomes" id="UP000000437"/>
    </source>
</evidence>
<accession>A0AC58IGW1</accession>
<evidence type="ECO:0000313" key="2">
    <source>
        <dbReference type="RefSeq" id="XP_073793483.1"/>
    </source>
</evidence>
<dbReference type="RefSeq" id="XP_073793483.1">
    <property type="nucleotide sequence ID" value="XM_073937382.1"/>
</dbReference>
<dbReference type="Proteomes" id="UP000000437">
    <property type="component" value="Chromosome 22"/>
</dbReference>
<sequence>MSESSLDTRSSDVMKVLESDGPHMAEPPATLSDSQQHASQNNGTHTQECVTDQSSSHQTQEKLHIELSQAFHKEETSIKNEDSQKSCDKPEKTERLSKKTLSRDPSQEYTDSTGIDLHEFLVNTLKNNPRDRMMLLKLEQDILDFISNIESQKRKFPPMTSYHRMLLHRVAAYFGLDHNVDQTGKSVIINKTSNTRIPDQKFSEHIKDDKTDDFQKRYILKRDNSSLDQDDGRLRMRLKDDRRSKSIEEREEEYQRARDRIFAQDVQDHFSFDKRIQEDMTFINTQQRRQIFRLRDGRSGNSRQSSSENEQKYSDPRPWSSTDSDSSHRNLKPAMTKANSFSGISLLIRGDSTASSKSTGKLSKTSSDSSSSVGSSSGSLSRPAQLSLPGPVRPFTMAPVAPHPSAPIGGSAASQSSTTNANINANASFYIVPLDASAIPPGSVLLNPQTGQPFVNPDGSPVVYNPAMTSQQGRGQQHMTLHPAPPPPPPPPLPPPPQPANHLLAQSSAPSVQFAAAAAVSCPPLLPPPAPPAAFTQQYTVQQDGLSAQFSHMNLVRQASGEAPDPHTGLYPQSLLLQNNQAPPPAPPPPPPPPTGYMISSAGQTISPAYQHHTAVNQTVLQPHAYMQTPLQQVSACYCAPGQFSHSTQHYRTGPPVHYSATQSQTLAPQQTGFQTVMPPQAPSYQSMMGVQQNQNQSLVSSQGGLTNQIQSVMVQYPTMHPYQVSVQQGSQSVPQAAYQQQIMLQGQTNQTPAPSASMQVYYSMMPPTQHSNISSAVGFLPHPGSEQMSFPRAPSPCGSQPITAQQCTAVPPPPPAGGVVMMQLSVPPSQQPRAPTPPHWKPTRYYKPSDIPPQDATQNNPQQLLSPSPSPAQSPAPAHLANLKGPRPGHAPFSIMPQFSRPYAPAPGQGDGRYPPLIGQPLQYNPPIRPPLMHGSHVVNHHHHHHLHHHQGPVGVRHGGRPRRPAKKTLSTDMSQGEMDTGRVLEVTDLPAGISRVEAETLLAELSKVGAVITWLPEPLSPNQPEGAEVTNTEPTKPPHHDLASKYTILALFPSKCAAQNTLHKLNSSITKFRLRTSKAQNEQHTLARSSSQ</sequence>
<name>A0AC58IGW1_DANRE</name>